<organism evidence="1 2">
    <name type="scientific">Rhizobium rhizogenes NBRC 13257</name>
    <dbReference type="NCBI Taxonomy" id="1220581"/>
    <lineage>
        <taxon>Bacteria</taxon>
        <taxon>Pseudomonadati</taxon>
        <taxon>Pseudomonadota</taxon>
        <taxon>Alphaproteobacteria</taxon>
        <taxon>Hyphomicrobiales</taxon>
        <taxon>Rhizobiaceae</taxon>
        <taxon>Rhizobium/Agrobacterium group</taxon>
        <taxon>Rhizobium</taxon>
    </lineage>
</organism>
<dbReference type="RefSeq" id="WP_042472340.1">
    <property type="nucleotide sequence ID" value="NZ_BAYX01000006.1"/>
</dbReference>
<protein>
    <submittedName>
        <fullName evidence="1">Uncharacterized protein</fullName>
    </submittedName>
</protein>
<comment type="caution">
    <text evidence="1">The sequence shown here is derived from an EMBL/GenBank/DDBJ whole genome shotgun (WGS) entry which is preliminary data.</text>
</comment>
<name>A0AA87Q976_RHIRH</name>
<reference evidence="1 2" key="1">
    <citation type="submission" date="2014-05" db="EMBL/GenBank/DDBJ databases">
        <title>Whole genome shotgun sequence of Rhizobium rhizogenes NBRC 13257.</title>
        <authorList>
            <person name="Katano-Makiyama Y."/>
            <person name="Hosoyama A."/>
            <person name="Hashimoto M."/>
            <person name="Hosoyama Y."/>
            <person name="Noguchi M."/>
            <person name="Tsuchikane K."/>
            <person name="Kimura A."/>
            <person name="Ohji S."/>
            <person name="Ichikawa N."/>
            <person name="Yamazoe A."/>
            <person name="Fujita N."/>
        </authorList>
    </citation>
    <scope>NUCLEOTIDE SEQUENCE [LARGE SCALE GENOMIC DNA]</scope>
    <source>
        <strain evidence="1 2">NBRC 13257</strain>
    </source>
</reference>
<dbReference type="Proteomes" id="UP000026941">
    <property type="component" value="Unassembled WGS sequence"/>
</dbReference>
<dbReference type="AlphaFoldDB" id="A0AA87Q976"/>
<evidence type="ECO:0000313" key="2">
    <source>
        <dbReference type="Proteomes" id="UP000026941"/>
    </source>
</evidence>
<proteinExistence type="predicted"/>
<gene>
    <name evidence="1" type="ORF">RRH01S_06_00680</name>
</gene>
<dbReference type="EMBL" id="BAYX01000006">
    <property type="protein sequence ID" value="GAJ93449.1"/>
    <property type="molecule type" value="Genomic_DNA"/>
</dbReference>
<sequence>MLTGDQECINRLEKNNVSSQAYLGTLASVLGHPIDGVLFRYTAFDISLPPDAKRIDEDWQANRKTNAEFTLNDLPSREGVEAFPQTLSLLRRFNPGGIANIDPKQVIASGAAERHQILPQEAGLLQLLQDGSLEASGKGYLARKPFTRYPAGLAGAHSVTFVFPEAMQLPAGSRPGPFARTGLAW</sequence>
<evidence type="ECO:0000313" key="1">
    <source>
        <dbReference type="EMBL" id="GAJ93449.1"/>
    </source>
</evidence>
<accession>A0AA87Q976</accession>